<sequence>MRVGQVPGRGCARCGAFAGKPLEVQRSHLRMDDGNWLCEDCLDEKLDREELDDLDELDDV</sequence>
<organism evidence="1 2">
    <name type="scientific">Geomonas silvestris</name>
    <dbReference type="NCBI Taxonomy" id="2740184"/>
    <lineage>
        <taxon>Bacteria</taxon>
        <taxon>Pseudomonadati</taxon>
        <taxon>Thermodesulfobacteriota</taxon>
        <taxon>Desulfuromonadia</taxon>
        <taxon>Geobacterales</taxon>
        <taxon>Geobacteraceae</taxon>
        <taxon>Geomonas</taxon>
    </lineage>
</organism>
<gene>
    <name evidence="1" type="ORF">GMST_33600</name>
</gene>
<protein>
    <submittedName>
        <fullName evidence="1">Uncharacterized protein</fullName>
    </submittedName>
</protein>
<accession>A0A6V8MLW5</accession>
<keyword evidence="2" id="KW-1185">Reference proteome</keyword>
<dbReference type="EMBL" id="BLXX01000011">
    <property type="protein sequence ID" value="GFO61035.1"/>
    <property type="molecule type" value="Genomic_DNA"/>
</dbReference>
<comment type="caution">
    <text evidence="1">The sequence shown here is derived from an EMBL/GenBank/DDBJ whole genome shotgun (WGS) entry which is preliminary data.</text>
</comment>
<evidence type="ECO:0000313" key="1">
    <source>
        <dbReference type="EMBL" id="GFO61035.1"/>
    </source>
</evidence>
<proteinExistence type="predicted"/>
<dbReference type="AlphaFoldDB" id="A0A6V8MLW5"/>
<dbReference type="RefSeq" id="WP_183355833.1">
    <property type="nucleotide sequence ID" value="NZ_BLXX01000011.1"/>
</dbReference>
<name>A0A6V8MLW5_9BACT</name>
<reference evidence="2" key="1">
    <citation type="submission" date="2020-06" db="EMBL/GenBank/DDBJ databases">
        <title>Draft genomic sequence of Geomonas sp. Red330.</title>
        <authorList>
            <person name="Itoh H."/>
            <person name="Zhenxing X."/>
            <person name="Ushijima N."/>
            <person name="Masuda Y."/>
            <person name="Shiratori Y."/>
            <person name="Senoo K."/>
        </authorList>
    </citation>
    <scope>NUCLEOTIDE SEQUENCE [LARGE SCALE GENOMIC DNA]</scope>
    <source>
        <strain evidence="2">Red330</strain>
    </source>
</reference>
<evidence type="ECO:0000313" key="2">
    <source>
        <dbReference type="Proteomes" id="UP000556026"/>
    </source>
</evidence>
<dbReference type="Proteomes" id="UP000556026">
    <property type="component" value="Unassembled WGS sequence"/>
</dbReference>